<gene>
    <name evidence="2" type="ORF">BDP27DRAFT_1430086</name>
</gene>
<comment type="caution">
    <text evidence="2">The sequence shown here is derived from an EMBL/GenBank/DDBJ whole genome shotgun (WGS) entry which is preliminary data.</text>
</comment>
<proteinExistence type="predicted"/>
<sequence length="223" mass="25608">MASSSKRCFDHIQHPHPHSPATKHTWTNSNNQDQEEFEFPTWKEMFLEPMPLPSLMFEDFEVKEQALMSSELFTFPEDVDAADDKSIKPVIATLEELGACTHETSQELKQAMHEGKGSATAYRPHFGNYATFLGQEHPTLLAILVAAAEVALFLGVERKRPKRTHNRLDIPGTRVGFEHLKQCISALEYYWFNHKHEFCYKADPASQIPLRDDMQIKTFRESS</sequence>
<protein>
    <submittedName>
        <fullName evidence="2">Uncharacterized protein</fullName>
    </submittedName>
</protein>
<evidence type="ECO:0000313" key="2">
    <source>
        <dbReference type="EMBL" id="KAF9060467.1"/>
    </source>
</evidence>
<feature type="region of interest" description="Disordered" evidence="1">
    <location>
        <begin position="1"/>
        <end position="30"/>
    </location>
</feature>
<evidence type="ECO:0000256" key="1">
    <source>
        <dbReference type="SAM" id="MobiDB-lite"/>
    </source>
</evidence>
<reference evidence="2" key="1">
    <citation type="submission" date="2020-11" db="EMBL/GenBank/DDBJ databases">
        <authorList>
            <consortium name="DOE Joint Genome Institute"/>
            <person name="Ahrendt S."/>
            <person name="Riley R."/>
            <person name="Andreopoulos W."/>
            <person name="Labutti K."/>
            <person name="Pangilinan J."/>
            <person name="Ruiz-Duenas F.J."/>
            <person name="Barrasa J.M."/>
            <person name="Sanchez-Garcia M."/>
            <person name="Camarero S."/>
            <person name="Miyauchi S."/>
            <person name="Serrano A."/>
            <person name="Linde D."/>
            <person name="Babiker R."/>
            <person name="Drula E."/>
            <person name="Ayuso-Fernandez I."/>
            <person name="Pacheco R."/>
            <person name="Padilla G."/>
            <person name="Ferreira P."/>
            <person name="Barriuso J."/>
            <person name="Kellner H."/>
            <person name="Castanera R."/>
            <person name="Alfaro M."/>
            <person name="Ramirez L."/>
            <person name="Pisabarro A.G."/>
            <person name="Kuo A."/>
            <person name="Tritt A."/>
            <person name="Lipzen A."/>
            <person name="He G."/>
            <person name="Yan M."/>
            <person name="Ng V."/>
            <person name="Cullen D."/>
            <person name="Martin F."/>
            <person name="Rosso M.-N."/>
            <person name="Henrissat B."/>
            <person name="Hibbett D."/>
            <person name="Martinez A.T."/>
            <person name="Grigoriev I.V."/>
        </authorList>
    </citation>
    <scope>NUCLEOTIDE SEQUENCE</scope>
    <source>
        <strain evidence="2">AH 40177</strain>
    </source>
</reference>
<organism evidence="2 3">
    <name type="scientific">Rhodocollybia butyracea</name>
    <dbReference type="NCBI Taxonomy" id="206335"/>
    <lineage>
        <taxon>Eukaryota</taxon>
        <taxon>Fungi</taxon>
        <taxon>Dikarya</taxon>
        <taxon>Basidiomycota</taxon>
        <taxon>Agaricomycotina</taxon>
        <taxon>Agaricomycetes</taxon>
        <taxon>Agaricomycetidae</taxon>
        <taxon>Agaricales</taxon>
        <taxon>Marasmiineae</taxon>
        <taxon>Omphalotaceae</taxon>
        <taxon>Rhodocollybia</taxon>
    </lineage>
</organism>
<dbReference type="Proteomes" id="UP000772434">
    <property type="component" value="Unassembled WGS sequence"/>
</dbReference>
<name>A0A9P5TZK7_9AGAR</name>
<accession>A0A9P5TZK7</accession>
<evidence type="ECO:0000313" key="3">
    <source>
        <dbReference type="Proteomes" id="UP000772434"/>
    </source>
</evidence>
<keyword evidence="3" id="KW-1185">Reference proteome</keyword>
<dbReference type="AlphaFoldDB" id="A0A9P5TZK7"/>
<dbReference type="OrthoDB" id="3257564at2759"/>
<dbReference type="EMBL" id="JADNRY010000243">
    <property type="protein sequence ID" value="KAF9060467.1"/>
    <property type="molecule type" value="Genomic_DNA"/>
</dbReference>